<dbReference type="Gene3D" id="3.30.200.120">
    <property type="match status" value="1"/>
</dbReference>
<gene>
    <name evidence="5" type="ORF">ACFO4R_01610</name>
</gene>
<evidence type="ECO:0000313" key="6">
    <source>
        <dbReference type="Proteomes" id="UP001595916"/>
    </source>
</evidence>
<keyword evidence="2" id="KW-0808">Transferase</keyword>
<feature type="domain" description="HipA-like C-terminal" evidence="4">
    <location>
        <begin position="27"/>
        <end position="199"/>
    </location>
</feature>
<dbReference type="PANTHER" id="PTHR37419">
    <property type="entry name" value="SERINE/THREONINE-PROTEIN KINASE TOXIN HIPA"/>
    <property type="match status" value="1"/>
</dbReference>
<evidence type="ECO:0000256" key="3">
    <source>
        <dbReference type="ARBA" id="ARBA00022777"/>
    </source>
</evidence>
<organism evidence="5 6">
    <name type="scientific">Filifactor villosus</name>
    <dbReference type="NCBI Taxonomy" id="29374"/>
    <lineage>
        <taxon>Bacteria</taxon>
        <taxon>Bacillati</taxon>
        <taxon>Bacillota</taxon>
        <taxon>Clostridia</taxon>
        <taxon>Peptostreptococcales</taxon>
        <taxon>Filifactoraceae</taxon>
        <taxon>Filifactor</taxon>
    </lineage>
</organism>
<sequence length="299" mass="34929">MDFSTCPINRLKMYGGVNGNKIGISFNGETYMLKFPPYAKLNPLMSYANSCISEDISCKIYKSLGIEAQDTMLGTYQDKVVVACKDFEVDGYRLKDFAFLKNTIIDSEQNGYGTELEDILETIESQHIMDKKVLQRRFWDMFIVDTLLGNFDRHNGNWGFLVNEDTQDVRLAPVYDCGSCLYPQSSDEDMRLILTDQDKITDRLYKFPTSAIRSEHVKINYFHFLCNTTNPECLKSLHNITKKIDMKKIDHIIDSTPYTTELHREFLKTMLRYRKERILDKAMEIQPELFSFRQTHFKL</sequence>
<evidence type="ECO:0000256" key="1">
    <source>
        <dbReference type="ARBA" id="ARBA00010164"/>
    </source>
</evidence>
<keyword evidence="3" id="KW-0418">Kinase</keyword>
<evidence type="ECO:0000313" key="5">
    <source>
        <dbReference type="EMBL" id="MFC4803769.1"/>
    </source>
</evidence>
<dbReference type="CDD" id="cd17792">
    <property type="entry name" value="CtkA"/>
    <property type="match status" value="1"/>
</dbReference>
<dbReference type="InterPro" id="IPR052028">
    <property type="entry name" value="HipA_Ser/Thr_kinase"/>
</dbReference>
<dbReference type="Gene3D" id="1.10.1070.20">
    <property type="match status" value="1"/>
</dbReference>
<reference evidence="6" key="1">
    <citation type="journal article" date="2019" name="Int. J. Syst. Evol. Microbiol.">
        <title>The Global Catalogue of Microorganisms (GCM) 10K type strain sequencing project: providing services to taxonomists for standard genome sequencing and annotation.</title>
        <authorList>
            <consortium name="The Broad Institute Genomics Platform"/>
            <consortium name="The Broad Institute Genome Sequencing Center for Infectious Disease"/>
            <person name="Wu L."/>
            <person name="Ma J."/>
        </authorList>
    </citation>
    <scope>NUCLEOTIDE SEQUENCE [LARGE SCALE GENOMIC DNA]</scope>
    <source>
        <strain evidence="6">CCUG 46385</strain>
    </source>
</reference>
<comment type="similarity">
    <text evidence="1">Belongs to the HipA Ser/Thr kinase family.</text>
</comment>
<dbReference type="Proteomes" id="UP001595916">
    <property type="component" value="Unassembled WGS sequence"/>
</dbReference>
<accession>A0ABV9QII2</accession>
<dbReference type="EMBL" id="JBHSHL010000005">
    <property type="protein sequence ID" value="MFC4803769.1"/>
    <property type="molecule type" value="Genomic_DNA"/>
</dbReference>
<name>A0ABV9QII2_9FIRM</name>
<evidence type="ECO:0000256" key="2">
    <source>
        <dbReference type="ARBA" id="ARBA00022679"/>
    </source>
</evidence>
<dbReference type="InterPro" id="IPR012893">
    <property type="entry name" value="HipA-like_C"/>
</dbReference>
<keyword evidence="6" id="KW-1185">Reference proteome</keyword>
<evidence type="ECO:0000259" key="4">
    <source>
        <dbReference type="Pfam" id="PF07804"/>
    </source>
</evidence>
<proteinExistence type="inferred from homology"/>
<comment type="caution">
    <text evidence="5">The sequence shown here is derived from an EMBL/GenBank/DDBJ whole genome shotgun (WGS) entry which is preliminary data.</text>
</comment>
<dbReference type="RefSeq" id="WP_379787228.1">
    <property type="nucleotide sequence ID" value="NZ_JBHSHL010000005.1"/>
</dbReference>
<protein>
    <submittedName>
        <fullName evidence="5">HipA domain-containing protein</fullName>
    </submittedName>
</protein>
<dbReference type="PANTHER" id="PTHR37419:SF8">
    <property type="entry name" value="TOXIN YJJJ"/>
    <property type="match status" value="1"/>
</dbReference>
<dbReference type="Pfam" id="PF07804">
    <property type="entry name" value="HipA_C"/>
    <property type="match status" value="1"/>
</dbReference>